<dbReference type="Gene3D" id="3.30.70.2450">
    <property type="match status" value="1"/>
</dbReference>
<keyword evidence="7" id="KW-1185">Reference proteome</keyword>
<keyword evidence="3" id="KW-0274">FAD</keyword>
<evidence type="ECO:0000256" key="3">
    <source>
        <dbReference type="ARBA" id="ARBA00022827"/>
    </source>
</evidence>
<keyword evidence="2" id="KW-0285">Flavoprotein</keyword>
<comment type="caution">
    <text evidence="6">The sequence shown here is derived from an EMBL/GenBank/DDBJ whole genome shotgun (WGS) entry which is preliminary data.</text>
</comment>
<dbReference type="SUPFAM" id="SSF51905">
    <property type="entry name" value="FAD/NAD(P)-binding domain"/>
    <property type="match status" value="1"/>
</dbReference>
<comment type="cofactor">
    <cofactor evidence="1">
        <name>FAD</name>
        <dbReference type="ChEBI" id="CHEBI:57692"/>
    </cofactor>
</comment>
<dbReference type="Gene3D" id="3.40.30.120">
    <property type="match status" value="1"/>
</dbReference>
<dbReference type="EMBL" id="JAZAVJ010000119">
    <property type="protein sequence ID" value="KAK7413788.1"/>
    <property type="molecule type" value="Genomic_DNA"/>
</dbReference>
<feature type="domain" description="FAD-binding" evidence="5">
    <location>
        <begin position="7"/>
        <end position="363"/>
    </location>
</feature>
<dbReference type="Pfam" id="PF21274">
    <property type="entry name" value="Rng_hyd_C"/>
    <property type="match status" value="1"/>
</dbReference>
<protein>
    <recommendedName>
        <fullName evidence="5">FAD-binding domain-containing protein</fullName>
    </recommendedName>
</protein>
<dbReference type="InterPro" id="IPR036188">
    <property type="entry name" value="FAD/NAD-bd_sf"/>
</dbReference>
<evidence type="ECO:0000313" key="7">
    <source>
        <dbReference type="Proteomes" id="UP001498476"/>
    </source>
</evidence>
<evidence type="ECO:0000259" key="5">
    <source>
        <dbReference type="Pfam" id="PF01494"/>
    </source>
</evidence>
<dbReference type="Proteomes" id="UP001498476">
    <property type="component" value="Unassembled WGS sequence"/>
</dbReference>
<evidence type="ECO:0000256" key="2">
    <source>
        <dbReference type="ARBA" id="ARBA00022630"/>
    </source>
</evidence>
<dbReference type="Pfam" id="PF01494">
    <property type="entry name" value="FAD_binding_3"/>
    <property type="match status" value="1"/>
</dbReference>
<name>A0ABR1GY85_9HYPO</name>
<dbReference type="PRINTS" id="PR00420">
    <property type="entry name" value="RNGMNOXGNASE"/>
</dbReference>
<accession>A0ABR1GY85</accession>
<proteinExistence type="predicted"/>
<dbReference type="PROSITE" id="PS51257">
    <property type="entry name" value="PROKAR_LIPOPROTEIN"/>
    <property type="match status" value="1"/>
</dbReference>
<evidence type="ECO:0000256" key="4">
    <source>
        <dbReference type="ARBA" id="ARBA00023002"/>
    </source>
</evidence>
<evidence type="ECO:0000313" key="6">
    <source>
        <dbReference type="EMBL" id="KAK7413788.1"/>
    </source>
</evidence>
<sequence>MDMAKAYDVLIAGAGPVGLFLACELALAGVSVLVLERDLNAESRWKSLPLGRRGLNTLYVEALYRRGILAKFLDLGERHSSLLKTPGFQFGGAFAGIMLNLNKVDLTRCKYRLPGPAILPGPTSVERVETELTKRAEGLGVTILRGAGVTKIAAQDDDGVTVEAGESQFYHGKWLVGCDGGRSVVRKEAGFDFVGTEAKFMGYAVECELDHAEKLKLGFHLTKTGLYIVAPNSLYLVDFDSAAFDRTQEITLEHLQDVLDRVSGVTGAKIKKIHLASTFTDRAKQATRYRKGRVLLAGDAAHIHGPLGAQGLNVGLGDAMNLGWKLSTTLQQESMLKGASPYFALLDTYETERHPIGAWVLEWTRAQVATMQPDLYGASVQTLMRDLMDTPDGTNLFIDRIWGLSQRYSLGDSEAHAHPLVGCSVPDFELHDGSRLGSKMEGGRGLFIDFEGDPTLEERISLEKYKTKVDYVGTSAKDQCGLRALLVRPDGIVAWVVEDSVKPDTNTAKAALEQWFGVQMESKL</sequence>
<dbReference type="Gene3D" id="3.50.50.60">
    <property type="entry name" value="FAD/NAD(P)-binding domain"/>
    <property type="match status" value="1"/>
</dbReference>
<keyword evidence="4" id="KW-0560">Oxidoreductase</keyword>
<dbReference type="PANTHER" id="PTHR43004:SF19">
    <property type="entry name" value="BINDING MONOOXYGENASE, PUTATIVE (JCVI)-RELATED"/>
    <property type="match status" value="1"/>
</dbReference>
<dbReference type="PANTHER" id="PTHR43004">
    <property type="entry name" value="TRK SYSTEM POTASSIUM UPTAKE PROTEIN"/>
    <property type="match status" value="1"/>
</dbReference>
<gene>
    <name evidence="6" type="ORF">QQX98_007355</name>
</gene>
<reference evidence="6 7" key="1">
    <citation type="journal article" date="2025" name="Microbiol. Resour. Announc.">
        <title>Draft genome sequences for Neonectria magnoliae and Neonectria punicea, canker pathogens of Liriodendron tulipifera and Acer saccharum in West Virginia.</title>
        <authorList>
            <person name="Petronek H.M."/>
            <person name="Kasson M.T."/>
            <person name="Metheny A.M."/>
            <person name="Stauder C.M."/>
            <person name="Lovett B."/>
            <person name="Lynch S.C."/>
            <person name="Garnas J.R."/>
            <person name="Kasson L.R."/>
            <person name="Stajich J.E."/>
        </authorList>
    </citation>
    <scope>NUCLEOTIDE SEQUENCE [LARGE SCALE GENOMIC DNA]</scope>
    <source>
        <strain evidence="6 7">NRRL 64653</strain>
    </source>
</reference>
<dbReference type="InterPro" id="IPR002938">
    <property type="entry name" value="FAD-bd"/>
</dbReference>
<evidence type="ECO:0000256" key="1">
    <source>
        <dbReference type="ARBA" id="ARBA00001974"/>
    </source>
</evidence>
<organism evidence="6 7">
    <name type="scientific">Neonectria punicea</name>
    <dbReference type="NCBI Taxonomy" id="979145"/>
    <lineage>
        <taxon>Eukaryota</taxon>
        <taxon>Fungi</taxon>
        <taxon>Dikarya</taxon>
        <taxon>Ascomycota</taxon>
        <taxon>Pezizomycotina</taxon>
        <taxon>Sordariomycetes</taxon>
        <taxon>Hypocreomycetidae</taxon>
        <taxon>Hypocreales</taxon>
        <taxon>Nectriaceae</taxon>
        <taxon>Neonectria</taxon>
    </lineage>
</organism>
<dbReference type="InterPro" id="IPR050641">
    <property type="entry name" value="RIFMO-like"/>
</dbReference>